<feature type="compositionally biased region" description="Basic and acidic residues" evidence="4">
    <location>
        <begin position="34"/>
        <end position="48"/>
    </location>
</feature>
<dbReference type="CDD" id="cd06530">
    <property type="entry name" value="S26_SPase_I"/>
    <property type="match status" value="1"/>
</dbReference>
<dbReference type="InterPro" id="IPR000223">
    <property type="entry name" value="Pept_S26A_signal_pept_1"/>
</dbReference>
<keyword evidence="3" id="KW-0378">Hydrolase</keyword>
<keyword evidence="3" id="KW-0645">Protease</keyword>
<dbReference type="AlphaFoldDB" id="A0A3N2BFF2"/>
<dbReference type="RefSeq" id="WP_245991158.1">
    <property type="nucleotide sequence ID" value="NZ_RKHK01000001.1"/>
</dbReference>
<name>A0A3N2BFF2_9MICO</name>
<feature type="active site" evidence="2">
    <location>
        <position position="156"/>
    </location>
</feature>
<keyword evidence="3" id="KW-0812">Transmembrane</keyword>
<dbReference type="NCBIfam" id="TIGR02227">
    <property type="entry name" value="sigpep_I_bact"/>
    <property type="match status" value="1"/>
</dbReference>
<dbReference type="GO" id="GO:0004252">
    <property type="term" value="F:serine-type endopeptidase activity"/>
    <property type="evidence" value="ECO:0007669"/>
    <property type="project" value="InterPro"/>
</dbReference>
<protein>
    <recommendedName>
        <fullName evidence="3">Signal peptidase I</fullName>
        <ecNumber evidence="3">3.4.21.89</ecNumber>
    </recommendedName>
</protein>
<feature type="domain" description="Peptidase S26" evidence="5">
    <location>
        <begin position="54"/>
        <end position="246"/>
    </location>
</feature>
<feature type="active site" evidence="2">
    <location>
        <position position="84"/>
    </location>
</feature>
<comment type="similarity">
    <text evidence="3">Belongs to the peptidase S26 family.</text>
</comment>
<dbReference type="PRINTS" id="PR00727">
    <property type="entry name" value="LEADERPTASE"/>
</dbReference>
<feature type="compositionally biased region" description="Low complexity" evidence="4">
    <location>
        <begin position="8"/>
        <end position="33"/>
    </location>
</feature>
<dbReference type="EC" id="3.4.21.89" evidence="3"/>
<reference evidence="6 7" key="1">
    <citation type="submission" date="2018-11" db="EMBL/GenBank/DDBJ databases">
        <title>Sequencing the genomes of 1000 actinobacteria strains.</title>
        <authorList>
            <person name="Klenk H.-P."/>
        </authorList>
    </citation>
    <scope>NUCLEOTIDE SEQUENCE [LARGE SCALE GENOMIC DNA]</scope>
    <source>
        <strain evidence="6 7">DSM 11294</strain>
    </source>
</reference>
<evidence type="ECO:0000256" key="3">
    <source>
        <dbReference type="RuleBase" id="RU362042"/>
    </source>
</evidence>
<evidence type="ECO:0000259" key="5">
    <source>
        <dbReference type="Pfam" id="PF10502"/>
    </source>
</evidence>
<evidence type="ECO:0000256" key="2">
    <source>
        <dbReference type="PIRSR" id="PIRSR600223-1"/>
    </source>
</evidence>
<accession>A0A3N2BFF2</accession>
<organism evidence="6 7">
    <name type="scientific">Bogoriella caseilytica</name>
    <dbReference type="NCBI Taxonomy" id="56055"/>
    <lineage>
        <taxon>Bacteria</taxon>
        <taxon>Bacillati</taxon>
        <taxon>Actinomycetota</taxon>
        <taxon>Actinomycetes</taxon>
        <taxon>Micrococcales</taxon>
        <taxon>Bogoriellaceae</taxon>
        <taxon>Bogoriella</taxon>
    </lineage>
</organism>
<comment type="subcellular location">
    <subcellularLocation>
        <location evidence="1">Cell membrane</location>
        <topology evidence="1">Single-pass type II membrane protein</topology>
    </subcellularLocation>
    <subcellularLocation>
        <location evidence="3">Membrane</location>
        <topology evidence="3">Single-pass type II membrane protein</topology>
    </subcellularLocation>
</comment>
<dbReference type="GO" id="GO:0005886">
    <property type="term" value="C:plasma membrane"/>
    <property type="evidence" value="ECO:0007669"/>
    <property type="project" value="UniProtKB-SubCell"/>
</dbReference>
<comment type="catalytic activity">
    <reaction evidence="3">
        <text>Cleavage of hydrophobic, N-terminal signal or leader sequences from secreted and periplasmic proteins.</text>
        <dbReference type="EC" id="3.4.21.89"/>
    </reaction>
</comment>
<sequence>MTTDSTGHEGAPSGAGSEAEGAAMPPSYPPASSARHERSDQPAPSEKKRGGLLREALVVVVSALVLSVLIKTFLAQAFYIPSGSMEDTLEFGDRVMVTKLAPGPLELERGDLVVFVDPGGWLNVPEDSRPGWQQAISDVFTWVGILPQDAGHHLIKRIIGMPGDHVVCCHEDGNLVINGEEIDEPYLKPGVNPSEIEFDIVVPDGELWLLGDNRSNSADSRAHMGQPGGGTVPVDNVVGRAFVLLWPLDRFTLINNPEDVFSSIPDPE</sequence>
<keyword evidence="7" id="KW-1185">Reference proteome</keyword>
<dbReference type="InterPro" id="IPR036286">
    <property type="entry name" value="LexA/Signal_pep-like_sf"/>
</dbReference>
<dbReference type="GO" id="GO:0009003">
    <property type="term" value="F:signal peptidase activity"/>
    <property type="evidence" value="ECO:0007669"/>
    <property type="project" value="UniProtKB-EC"/>
</dbReference>
<feature type="region of interest" description="Disordered" evidence="4">
    <location>
        <begin position="1"/>
        <end position="48"/>
    </location>
</feature>
<dbReference type="SUPFAM" id="SSF51306">
    <property type="entry name" value="LexA/Signal peptidase"/>
    <property type="match status" value="1"/>
</dbReference>
<evidence type="ECO:0000256" key="1">
    <source>
        <dbReference type="ARBA" id="ARBA00004401"/>
    </source>
</evidence>
<keyword evidence="3" id="KW-0472">Membrane</keyword>
<dbReference type="Pfam" id="PF10502">
    <property type="entry name" value="Peptidase_S26"/>
    <property type="match status" value="1"/>
</dbReference>
<dbReference type="InterPro" id="IPR019533">
    <property type="entry name" value="Peptidase_S26"/>
</dbReference>
<keyword evidence="3" id="KW-1133">Transmembrane helix</keyword>
<dbReference type="GO" id="GO:0006465">
    <property type="term" value="P:signal peptide processing"/>
    <property type="evidence" value="ECO:0007669"/>
    <property type="project" value="InterPro"/>
</dbReference>
<gene>
    <name evidence="6" type="ORF">EDD31_2386</name>
</gene>
<evidence type="ECO:0000313" key="7">
    <source>
        <dbReference type="Proteomes" id="UP000280668"/>
    </source>
</evidence>
<feature type="transmembrane region" description="Helical" evidence="3">
    <location>
        <begin position="56"/>
        <end position="79"/>
    </location>
</feature>
<proteinExistence type="inferred from homology"/>
<comment type="caution">
    <text evidence="6">The sequence shown here is derived from an EMBL/GenBank/DDBJ whole genome shotgun (WGS) entry which is preliminary data.</text>
</comment>
<evidence type="ECO:0000313" key="6">
    <source>
        <dbReference type="EMBL" id="ROR73991.1"/>
    </source>
</evidence>
<dbReference type="Gene3D" id="2.10.109.10">
    <property type="entry name" value="Umud Fragment, subunit A"/>
    <property type="match status" value="1"/>
</dbReference>
<evidence type="ECO:0000256" key="4">
    <source>
        <dbReference type="SAM" id="MobiDB-lite"/>
    </source>
</evidence>
<dbReference type="EMBL" id="RKHK01000001">
    <property type="protein sequence ID" value="ROR73991.1"/>
    <property type="molecule type" value="Genomic_DNA"/>
</dbReference>
<dbReference type="Proteomes" id="UP000280668">
    <property type="component" value="Unassembled WGS sequence"/>
</dbReference>